<dbReference type="STRING" id="105984.A0A427YAN0"/>
<evidence type="ECO:0000259" key="8">
    <source>
        <dbReference type="PROSITE" id="PS50011"/>
    </source>
</evidence>
<dbReference type="Gene3D" id="1.10.510.10">
    <property type="entry name" value="Transferase(Phosphotransferase) domain 1"/>
    <property type="match status" value="1"/>
</dbReference>
<evidence type="ECO:0000256" key="7">
    <source>
        <dbReference type="SAM" id="Phobius"/>
    </source>
</evidence>
<dbReference type="EMBL" id="RSCE01000001">
    <property type="protein sequence ID" value="RSH88209.1"/>
    <property type="molecule type" value="Genomic_DNA"/>
</dbReference>
<gene>
    <name evidence="9" type="primary">IKS1</name>
    <name evidence="9" type="ORF">EHS24_000740</name>
</gene>
<dbReference type="SUPFAM" id="SSF56112">
    <property type="entry name" value="Protein kinase-like (PK-like)"/>
    <property type="match status" value="1"/>
</dbReference>
<keyword evidence="3 9" id="KW-0418">Kinase</keyword>
<dbReference type="Proteomes" id="UP000279236">
    <property type="component" value="Unassembled WGS sequence"/>
</dbReference>
<keyword evidence="10" id="KW-1185">Reference proteome</keyword>
<feature type="domain" description="Protein kinase" evidence="8">
    <location>
        <begin position="159"/>
        <end position="498"/>
    </location>
</feature>
<feature type="region of interest" description="Disordered" evidence="6">
    <location>
        <begin position="118"/>
        <end position="138"/>
    </location>
</feature>
<evidence type="ECO:0000313" key="9">
    <source>
        <dbReference type="EMBL" id="RSH88209.1"/>
    </source>
</evidence>
<organism evidence="9 10">
    <name type="scientific">Apiotrichum porosum</name>
    <dbReference type="NCBI Taxonomy" id="105984"/>
    <lineage>
        <taxon>Eukaryota</taxon>
        <taxon>Fungi</taxon>
        <taxon>Dikarya</taxon>
        <taxon>Basidiomycota</taxon>
        <taxon>Agaricomycotina</taxon>
        <taxon>Tremellomycetes</taxon>
        <taxon>Trichosporonales</taxon>
        <taxon>Trichosporonaceae</taxon>
        <taxon>Apiotrichum</taxon>
    </lineage>
</organism>
<evidence type="ECO:0000256" key="4">
    <source>
        <dbReference type="ARBA" id="ARBA00022840"/>
    </source>
</evidence>
<keyword evidence="7" id="KW-0812">Transmembrane</keyword>
<evidence type="ECO:0000313" key="10">
    <source>
        <dbReference type="Proteomes" id="UP000279236"/>
    </source>
</evidence>
<comment type="caution">
    <text evidence="9">The sequence shown here is derived from an EMBL/GenBank/DDBJ whole genome shotgun (WGS) entry which is preliminary data.</text>
</comment>
<feature type="transmembrane region" description="Helical" evidence="7">
    <location>
        <begin position="582"/>
        <end position="599"/>
    </location>
</feature>
<keyword evidence="2" id="KW-0547">Nucleotide-binding</keyword>
<dbReference type="SMART" id="SM00220">
    <property type="entry name" value="S_TKc"/>
    <property type="match status" value="1"/>
</dbReference>
<dbReference type="InterPro" id="IPR008271">
    <property type="entry name" value="Ser/Thr_kinase_AS"/>
</dbReference>
<keyword evidence="4" id="KW-0067">ATP-binding</keyword>
<dbReference type="Pfam" id="PF00069">
    <property type="entry name" value="Pkinase"/>
    <property type="match status" value="2"/>
</dbReference>
<dbReference type="GO" id="GO:0005634">
    <property type="term" value="C:nucleus"/>
    <property type="evidence" value="ECO:0007669"/>
    <property type="project" value="TreeGrafter"/>
</dbReference>
<dbReference type="Gene3D" id="3.30.200.20">
    <property type="entry name" value="Phosphorylase Kinase, domain 1"/>
    <property type="match status" value="1"/>
</dbReference>
<protein>
    <submittedName>
        <fullName evidence="9">Putative serine/threonine-protein kinase iks1</fullName>
    </submittedName>
</protein>
<sequence>MDSHSARSSYGRSWTPIGETSNQLIVYHPPSHAIQVVPHPQRRSSPDSSPVKELRVLSSEPSATTATTEQGTSSTSCPLCQRAWSPPLTSAAEPEAVNQGQGQAGETHYFRVLERAHEFSRPGTPSSPIRDRSPTPTPVDNAAEDVFELPAMGYYKRFFTEDRRLGIGAEGSVYLATHIIGGNVLGTYAVKKIAVGTSKQYLVRMLREVRLLEALRHPNIIPYYHSWLDETQFSSFGPPIVALHILMMYASAGNLDAFLVTRSHGGTSGPAPHNAEDIAATDDIDLLPKAERIKAFKRRRQSGLGMKKGEVRGVLLLGFDEILQLFGDIVDGLAFLEHGRSILHLDLKCSNVLLLWEDGQVIPKAMLSDFGTSEEMLRGKRERTGHTGTMEYMAPETIVMDNNGNWRPSDSHADMWSLGMVLHKMMFLQLPYLDTEDFAVLHSEILAYPGFSATPDIIQTCERRHIPRNLLLLLERLLHVSPDQRPTAERVKKALPGLRSRRFGSGLWRGGRDAEDETHTNVYQQSPVRAILALPPPPGLRQAAADSNATIIPAPPTLLSKASFILFTVKIMSLQSSIAGQPLPAMAVLLLTILALVDLAQPRASLLRSVGLSAVHIGVLVYFVL</sequence>
<evidence type="ECO:0000256" key="6">
    <source>
        <dbReference type="SAM" id="MobiDB-lite"/>
    </source>
</evidence>
<dbReference type="InterPro" id="IPR011009">
    <property type="entry name" value="Kinase-like_dom_sf"/>
</dbReference>
<reference evidence="9 10" key="1">
    <citation type="submission" date="2018-11" db="EMBL/GenBank/DDBJ databases">
        <title>Genome sequence of Apiotrichum porosum DSM 27194.</title>
        <authorList>
            <person name="Aliyu H."/>
            <person name="Gorte O."/>
            <person name="Ochsenreither K."/>
        </authorList>
    </citation>
    <scope>NUCLEOTIDE SEQUENCE [LARGE SCALE GENOMIC DNA]</scope>
    <source>
        <strain evidence="9 10">DSM 27194</strain>
    </source>
</reference>
<dbReference type="OrthoDB" id="1405469at2759"/>
<dbReference type="PANTHER" id="PTHR11042">
    <property type="entry name" value="EUKARYOTIC TRANSLATION INITIATION FACTOR 2-ALPHA KINASE EIF2-ALPHA KINASE -RELATED"/>
    <property type="match status" value="1"/>
</dbReference>
<name>A0A427YAN0_9TREE</name>
<feature type="region of interest" description="Disordered" evidence="6">
    <location>
        <begin position="34"/>
        <end position="81"/>
    </location>
</feature>
<evidence type="ECO:0000256" key="2">
    <source>
        <dbReference type="ARBA" id="ARBA00022741"/>
    </source>
</evidence>
<dbReference type="GeneID" id="39585283"/>
<evidence type="ECO:0000256" key="5">
    <source>
        <dbReference type="ARBA" id="ARBA00037982"/>
    </source>
</evidence>
<dbReference type="GO" id="GO:0005524">
    <property type="term" value="F:ATP binding"/>
    <property type="evidence" value="ECO:0007669"/>
    <property type="project" value="UniProtKB-KW"/>
</dbReference>
<dbReference type="InterPro" id="IPR050339">
    <property type="entry name" value="CC_SR_Kinase"/>
</dbReference>
<comment type="similarity">
    <text evidence="5">Belongs to the protein kinase superfamily. Ser/Thr protein kinase family. GCN2 subfamily.</text>
</comment>
<keyword evidence="7" id="KW-0472">Membrane</keyword>
<keyword evidence="7" id="KW-1133">Transmembrane helix</keyword>
<evidence type="ECO:0000256" key="3">
    <source>
        <dbReference type="ARBA" id="ARBA00022777"/>
    </source>
</evidence>
<dbReference type="GO" id="GO:0004672">
    <property type="term" value="F:protein kinase activity"/>
    <property type="evidence" value="ECO:0007669"/>
    <property type="project" value="InterPro"/>
</dbReference>
<dbReference type="RefSeq" id="XP_028480417.1">
    <property type="nucleotide sequence ID" value="XM_028616560.1"/>
</dbReference>
<dbReference type="AlphaFoldDB" id="A0A427YAN0"/>
<dbReference type="PANTHER" id="PTHR11042:SF138">
    <property type="entry name" value="SERINE_THREONINE-PROTEIN KINASE IKS1-RELATED"/>
    <property type="match status" value="1"/>
</dbReference>
<proteinExistence type="inferred from homology"/>
<dbReference type="GO" id="GO:0005737">
    <property type="term" value="C:cytoplasm"/>
    <property type="evidence" value="ECO:0007669"/>
    <property type="project" value="TreeGrafter"/>
</dbReference>
<keyword evidence="1" id="KW-0808">Transferase</keyword>
<dbReference type="PROSITE" id="PS50011">
    <property type="entry name" value="PROTEIN_KINASE_DOM"/>
    <property type="match status" value="1"/>
</dbReference>
<dbReference type="PROSITE" id="PS00108">
    <property type="entry name" value="PROTEIN_KINASE_ST"/>
    <property type="match status" value="1"/>
</dbReference>
<accession>A0A427YAN0</accession>
<feature type="transmembrane region" description="Helical" evidence="7">
    <location>
        <begin position="606"/>
        <end position="624"/>
    </location>
</feature>
<feature type="compositionally biased region" description="Low complexity" evidence="6">
    <location>
        <begin position="63"/>
        <end position="76"/>
    </location>
</feature>
<dbReference type="InterPro" id="IPR000719">
    <property type="entry name" value="Prot_kinase_dom"/>
</dbReference>
<evidence type="ECO:0000256" key="1">
    <source>
        <dbReference type="ARBA" id="ARBA00022679"/>
    </source>
</evidence>